<accession>A0AAV6WXN5</accession>
<comment type="similarity">
    <text evidence="3">Belongs to the GRAS family.</text>
</comment>
<proteinExistence type="inferred from homology"/>
<comment type="caution">
    <text evidence="4">The sequence shown here is derived from an EMBL/GenBank/DDBJ whole genome shotgun (WGS) entry which is preliminary data.</text>
</comment>
<reference evidence="4" key="1">
    <citation type="submission" date="2019-10" db="EMBL/GenBank/DDBJ databases">
        <authorList>
            <person name="Zhang R."/>
            <person name="Pan Y."/>
            <person name="Wang J."/>
            <person name="Ma R."/>
            <person name="Yu S."/>
        </authorList>
    </citation>
    <scope>NUCLEOTIDE SEQUENCE</scope>
    <source>
        <strain evidence="4">LA-IB0</strain>
        <tissue evidence="4">Leaf</tissue>
    </source>
</reference>
<dbReference type="Pfam" id="PF03514">
    <property type="entry name" value="GRAS"/>
    <property type="match status" value="1"/>
</dbReference>
<gene>
    <name evidence="4" type="ORF">BUALT_Bualt12G0113800</name>
</gene>
<evidence type="ECO:0000256" key="2">
    <source>
        <dbReference type="ARBA" id="ARBA00023163"/>
    </source>
</evidence>
<dbReference type="PANTHER" id="PTHR31636">
    <property type="entry name" value="OSJNBA0084A10.13 PROTEIN-RELATED"/>
    <property type="match status" value="1"/>
</dbReference>
<sequence length="287" mass="32562">MASQHEDEFDSAEKLISKCVPFSAPADNPVQRVVKFFSEALREKVDVERGKIDVESTMVCIMESLLSYQPDVLACERNLPCQVSQFTTIQVILDSAGMAKKIHLVDFGIKIGLHWSIMMQALANRINCRLELLKITAMGTSKDRLEETGKRLTTFAASMSLPFLYKTVVSEMKDFDASSFGFEADEVVAVYLSLHLWSKLAWPNNLNAFVKFVKKLNPCVMVANEIEAKDEERTHRHAKIGYWRGLFAEFGIVEMELSYSSLFQANLLVKICSDYTTLDMELWMENA</sequence>
<dbReference type="PROSITE" id="PS50985">
    <property type="entry name" value="GRAS"/>
    <property type="match status" value="1"/>
</dbReference>
<evidence type="ECO:0000313" key="5">
    <source>
        <dbReference type="Proteomes" id="UP000826271"/>
    </source>
</evidence>
<keyword evidence="2" id="KW-0804">Transcription</keyword>
<feature type="region of interest" description="SAW" evidence="3">
    <location>
        <begin position="230"/>
        <end position="287"/>
    </location>
</feature>
<evidence type="ECO:0000256" key="1">
    <source>
        <dbReference type="ARBA" id="ARBA00023015"/>
    </source>
</evidence>
<organism evidence="4 5">
    <name type="scientific">Buddleja alternifolia</name>
    <dbReference type="NCBI Taxonomy" id="168488"/>
    <lineage>
        <taxon>Eukaryota</taxon>
        <taxon>Viridiplantae</taxon>
        <taxon>Streptophyta</taxon>
        <taxon>Embryophyta</taxon>
        <taxon>Tracheophyta</taxon>
        <taxon>Spermatophyta</taxon>
        <taxon>Magnoliopsida</taxon>
        <taxon>eudicotyledons</taxon>
        <taxon>Gunneridae</taxon>
        <taxon>Pentapetalae</taxon>
        <taxon>asterids</taxon>
        <taxon>lamiids</taxon>
        <taxon>Lamiales</taxon>
        <taxon>Scrophulariaceae</taxon>
        <taxon>Buddlejeae</taxon>
        <taxon>Buddleja</taxon>
    </lineage>
</organism>
<comment type="caution">
    <text evidence="3">Lacks conserved residue(s) required for the propagation of feature annotation.</text>
</comment>
<dbReference type="Proteomes" id="UP000826271">
    <property type="component" value="Unassembled WGS sequence"/>
</dbReference>
<feature type="region of interest" description="Leucine repeat II (LRII)" evidence="3">
    <location>
        <begin position="147"/>
        <end position="179"/>
    </location>
</feature>
<evidence type="ECO:0000256" key="3">
    <source>
        <dbReference type="PROSITE-ProRule" id="PRU01191"/>
    </source>
</evidence>
<name>A0AAV6WXN5_9LAMI</name>
<evidence type="ECO:0000313" key="4">
    <source>
        <dbReference type="EMBL" id="KAG8372886.1"/>
    </source>
</evidence>
<dbReference type="InterPro" id="IPR005202">
    <property type="entry name" value="TF_GRAS"/>
</dbReference>
<keyword evidence="5" id="KW-1185">Reference proteome</keyword>
<dbReference type="AlphaFoldDB" id="A0AAV6WXN5"/>
<dbReference type="EMBL" id="WHWC01000012">
    <property type="protein sequence ID" value="KAG8372886.1"/>
    <property type="molecule type" value="Genomic_DNA"/>
</dbReference>
<protein>
    <submittedName>
        <fullName evidence="4">Uncharacterized protein</fullName>
    </submittedName>
</protein>
<keyword evidence="1" id="KW-0805">Transcription regulation</keyword>